<feature type="compositionally biased region" description="Polar residues" evidence="6">
    <location>
        <begin position="249"/>
        <end position="261"/>
    </location>
</feature>
<dbReference type="OrthoDB" id="2377365at2759"/>
<keyword evidence="2" id="KW-0805">Transcription regulation</keyword>
<dbReference type="EMBL" id="UYSG01011113">
    <property type="protein sequence ID" value="VDL60947.1"/>
    <property type="molecule type" value="Genomic_DNA"/>
</dbReference>
<keyword evidence="3" id="KW-0238">DNA-binding</keyword>
<dbReference type="EMBL" id="CABIJS010000701">
    <property type="protein sequence ID" value="VUZ56329.1"/>
    <property type="molecule type" value="Genomic_DNA"/>
</dbReference>
<feature type="region of interest" description="Disordered" evidence="6">
    <location>
        <begin position="177"/>
        <end position="202"/>
    </location>
</feature>
<organism evidence="11">
    <name type="scientific">Hymenolepis diminuta</name>
    <name type="common">Rat tapeworm</name>
    <dbReference type="NCBI Taxonomy" id="6216"/>
    <lineage>
        <taxon>Eukaryota</taxon>
        <taxon>Metazoa</taxon>
        <taxon>Spiralia</taxon>
        <taxon>Lophotrochozoa</taxon>
        <taxon>Platyhelminthes</taxon>
        <taxon>Cestoda</taxon>
        <taxon>Eucestoda</taxon>
        <taxon>Cyclophyllidea</taxon>
        <taxon>Hymenolepididae</taxon>
        <taxon>Hymenolepis</taxon>
    </lineage>
</organism>
<dbReference type="GO" id="GO:0000981">
    <property type="term" value="F:DNA-binding transcription factor activity, RNA polymerase II-specific"/>
    <property type="evidence" value="ECO:0007669"/>
    <property type="project" value="TreeGrafter"/>
</dbReference>
<dbReference type="Proteomes" id="UP000321570">
    <property type="component" value="Unassembled WGS sequence"/>
</dbReference>
<evidence type="ECO:0000313" key="7">
    <source>
        <dbReference type="EMBL" id="VDL60947.1"/>
    </source>
</evidence>
<evidence type="ECO:0000313" key="10">
    <source>
        <dbReference type="Proteomes" id="UP000321570"/>
    </source>
</evidence>
<evidence type="ECO:0000256" key="6">
    <source>
        <dbReference type="SAM" id="MobiDB-lite"/>
    </source>
</evidence>
<dbReference type="PANTHER" id="PTHR13059">
    <property type="entry name" value="HMG-BOX TRANSCRIPTION FACTOR BBX"/>
    <property type="match status" value="1"/>
</dbReference>
<dbReference type="Proteomes" id="UP000274504">
    <property type="component" value="Unassembled WGS sequence"/>
</dbReference>
<feature type="region of interest" description="Disordered" evidence="6">
    <location>
        <begin position="249"/>
        <end position="347"/>
    </location>
</feature>
<feature type="compositionally biased region" description="Low complexity" evidence="6">
    <location>
        <begin position="190"/>
        <end position="202"/>
    </location>
</feature>
<evidence type="ECO:0000313" key="8">
    <source>
        <dbReference type="EMBL" id="VUZ56329.1"/>
    </source>
</evidence>
<feature type="compositionally biased region" description="Polar residues" evidence="6">
    <location>
        <begin position="315"/>
        <end position="347"/>
    </location>
</feature>
<dbReference type="AlphaFoldDB" id="A0A0R3STB5"/>
<keyword evidence="4" id="KW-0804">Transcription</keyword>
<dbReference type="WBParaSite" id="HDID_0000863101-mRNA-1">
    <property type="protein sequence ID" value="HDID_0000863101-mRNA-1"/>
    <property type="gene ID" value="HDID_0000863101"/>
</dbReference>
<reference evidence="11" key="1">
    <citation type="submission" date="2017-02" db="UniProtKB">
        <authorList>
            <consortium name="WormBaseParasite"/>
        </authorList>
    </citation>
    <scope>IDENTIFICATION</scope>
</reference>
<evidence type="ECO:0000313" key="9">
    <source>
        <dbReference type="Proteomes" id="UP000274504"/>
    </source>
</evidence>
<evidence type="ECO:0000256" key="5">
    <source>
        <dbReference type="ARBA" id="ARBA00023242"/>
    </source>
</evidence>
<proteinExistence type="predicted"/>
<protein>
    <submittedName>
        <fullName evidence="11">Transcription factor capicua</fullName>
    </submittedName>
</protein>
<name>A0A0R3STB5_HYMDI</name>
<accession>A0A0R3STB5</accession>
<sequence length="347" mass="37331">MDDNSRPMHSFDFIVPSSSSCVFLNDSPIIPPYQNSLSGSISELSSSHLTETYRNSNNANLSNSSSGGLISLNVGGFQAEQKFSKGDVVKTPNGVRKKFNGKQWRRLCSKEGCTKESQRRGFCSRHLSMKGKEMRAFSYAAATAAAAKMFAMNYTRPQQTSQPPLSSLIYNHPNSYNIPSRSTVSQSKESSSPTNSTLPTPLDLLPVLSPVSAWRAALPGERSYFSSVAPPQTHSSSALHFQSSANSTSAVNNYHHSQPQNWGERPYHTANFTPSTTTPIITPPSPSYYSGHNGPSAQAGHTPNNSPSKSTNSSAIPISSNNKAFFSQPPGNTGTTDVSSQPITACP</sequence>
<dbReference type="PANTHER" id="PTHR13059:SF13">
    <property type="entry name" value="PROTEIN CAPICUA HOMOLOG"/>
    <property type="match status" value="1"/>
</dbReference>
<reference evidence="7 9" key="2">
    <citation type="submission" date="2018-11" db="EMBL/GenBank/DDBJ databases">
        <authorList>
            <consortium name="Pathogen Informatics"/>
        </authorList>
    </citation>
    <scope>NUCLEOTIDE SEQUENCE [LARGE SCALE GENOMIC DNA]</scope>
</reference>
<dbReference type="GO" id="GO:0000977">
    <property type="term" value="F:RNA polymerase II transcription regulatory region sequence-specific DNA binding"/>
    <property type="evidence" value="ECO:0007669"/>
    <property type="project" value="TreeGrafter"/>
</dbReference>
<feature type="compositionally biased region" description="Polar residues" evidence="6">
    <location>
        <begin position="177"/>
        <end position="189"/>
    </location>
</feature>
<dbReference type="STRING" id="6216.A0A0R3STB5"/>
<keyword evidence="10" id="KW-1185">Reference proteome</keyword>
<dbReference type="InterPro" id="IPR052412">
    <property type="entry name" value="CC-Dev_Transcription_Reg"/>
</dbReference>
<dbReference type="GO" id="GO:0005634">
    <property type="term" value="C:nucleus"/>
    <property type="evidence" value="ECO:0007669"/>
    <property type="project" value="TreeGrafter"/>
</dbReference>
<reference evidence="8 10" key="3">
    <citation type="submission" date="2019-07" db="EMBL/GenBank/DDBJ databases">
        <authorList>
            <person name="Jastrzebski P J."/>
            <person name="Paukszto L."/>
            <person name="Jastrzebski P J."/>
        </authorList>
    </citation>
    <scope>NUCLEOTIDE SEQUENCE [LARGE SCALE GENOMIC DNA]</scope>
    <source>
        <strain evidence="8 10">WMS-il1</strain>
    </source>
</reference>
<evidence type="ECO:0000256" key="2">
    <source>
        <dbReference type="ARBA" id="ARBA00023015"/>
    </source>
</evidence>
<feature type="compositionally biased region" description="Low complexity" evidence="6">
    <location>
        <begin position="302"/>
        <end position="314"/>
    </location>
</feature>
<evidence type="ECO:0000256" key="4">
    <source>
        <dbReference type="ARBA" id="ARBA00023163"/>
    </source>
</evidence>
<keyword evidence="1" id="KW-0597">Phosphoprotein</keyword>
<keyword evidence="5" id="KW-0539">Nucleus</keyword>
<evidence type="ECO:0000256" key="1">
    <source>
        <dbReference type="ARBA" id="ARBA00022553"/>
    </source>
</evidence>
<evidence type="ECO:0000313" key="11">
    <source>
        <dbReference type="WBParaSite" id="HDID_0000863101-mRNA-1"/>
    </source>
</evidence>
<evidence type="ECO:0000256" key="3">
    <source>
        <dbReference type="ARBA" id="ARBA00023125"/>
    </source>
</evidence>
<gene>
    <name evidence="7" type="ORF">HDID_LOCUS8629</name>
    <name evidence="8" type="ORF">WMSIL1_LOCUS13983</name>
</gene>